<feature type="chain" id="PRO_5022692256" evidence="6">
    <location>
        <begin position="26"/>
        <end position="506"/>
    </location>
</feature>
<name>A0A5C6A3L4_9BACT</name>
<dbReference type="Gene3D" id="3.40.30.10">
    <property type="entry name" value="Glutaredoxin"/>
    <property type="match status" value="1"/>
</dbReference>
<dbReference type="InterPro" id="IPR011990">
    <property type="entry name" value="TPR-like_helical_dom_sf"/>
</dbReference>
<feature type="region of interest" description="Disordered" evidence="5">
    <location>
        <begin position="28"/>
        <end position="70"/>
    </location>
</feature>
<dbReference type="InterPro" id="IPR050553">
    <property type="entry name" value="Thioredoxin_ResA/DsbE_sf"/>
</dbReference>
<keyword evidence="3" id="KW-1015">Disulfide bond</keyword>
<dbReference type="PANTHER" id="PTHR42852:SF6">
    <property type="entry name" value="THIOL:DISULFIDE INTERCHANGE PROTEIN DSBE"/>
    <property type="match status" value="1"/>
</dbReference>
<dbReference type="Gene3D" id="1.25.40.10">
    <property type="entry name" value="Tetratricopeptide repeat domain"/>
    <property type="match status" value="1"/>
</dbReference>
<dbReference type="InterPro" id="IPR013740">
    <property type="entry name" value="Redoxin"/>
</dbReference>
<dbReference type="PROSITE" id="PS51352">
    <property type="entry name" value="THIOREDOXIN_2"/>
    <property type="match status" value="1"/>
</dbReference>
<accession>A0A5C6A3L4</accession>
<dbReference type="SUPFAM" id="SSF52833">
    <property type="entry name" value="Thioredoxin-like"/>
    <property type="match status" value="1"/>
</dbReference>
<dbReference type="GO" id="GO:0017004">
    <property type="term" value="P:cytochrome complex assembly"/>
    <property type="evidence" value="ECO:0007669"/>
    <property type="project" value="UniProtKB-KW"/>
</dbReference>
<dbReference type="InterPro" id="IPR036249">
    <property type="entry name" value="Thioredoxin-like_sf"/>
</dbReference>
<dbReference type="EMBL" id="SJPN01000008">
    <property type="protein sequence ID" value="TWT93996.1"/>
    <property type="molecule type" value="Genomic_DNA"/>
</dbReference>
<dbReference type="PANTHER" id="PTHR42852">
    <property type="entry name" value="THIOL:DISULFIDE INTERCHANGE PROTEIN DSBE"/>
    <property type="match status" value="1"/>
</dbReference>
<proteinExistence type="predicted"/>
<dbReference type="RefSeq" id="WP_146522780.1">
    <property type="nucleotide sequence ID" value="NZ_CP151726.1"/>
</dbReference>
<dbReference type="OrthoDB" id="288837at2"/>
<evidence type="ECO:0000259" key="7">
    <source>
        <dbReference type="PROSITE" id="PS51352"/>
    </source>
</evidence>
<dbReference type="GO" id="GO:0030313">
    <property type="term" value="C:cell envelope"/>
    <property type="evidence" value="ECO:0007669"/>
    <property type="project" value="UniProtKB-SubCell"/>
</dbReference>
<evidence type="ECO:0000256" key="6">
    <source>
        <dbReference type="SAM" id="SignalP"/>
    </source>
</evidence>
<dbReference type="InterPro" id="IPR013766">
    <property type="entry name" value="Thioredoxin_domain"/>
</dbReference>
<evidence type="ECO:0000256" key="4">
    <source>
        <dbReference type="ARBA" id="ARBA00023284"/>
    </source>
</evidence>
<sequence precursor="true">MCCRTFWQVLILVAVFIPLTQTAVALQAQDADKTDTTKSNAAATEAAKSDDTADDKPNEPDAPEPPTVPEQVQAALKTGDAAEAAKLIDEALKESPDDRQLAQLYQSVAYGYLRKRDYAGASEQLIKLFDFLLPRTDSPSSAIYLATVVQQLGIFAAQGDEAEALETATEKAISRCRELASEYPVEIQVPLSRLIQLRAAAIAGEDKESAQQMITQQLETLRAINNTDDASEATISAALSLLTFAALQFDDENANSEADELFARALETYPDSESLLGLYARNELTAVSALSREKPDVASERLEAAVEKLTPLAEKSRIVKSSLQQLQSMKSRIEAAKKQLEMVGKPVPDLDIDGWANSDIDSTDSLKGKVVLYDFWAVWCGPCLATFPHLKEWREEFGDKGFEVVGVTRYYGYRWNEESNNAERSKEEVPAEEERDAIAKFLQSKDMKHPTIFTPKDSQMQKEFAVTGIPHAVLVDRDGNVQMIKVGSGPSNAEALHAKIVELLGE</sequence>
<feature type="domain" description="Thioredoxin" evidence="7">
    <location>
        <begin position="341"/>
        <end position="505"/>
    </location>
</feature>
<evidence type="ECO:0000256" key="1">
    <source>
        <dbReference type="ARBA" id="ARBA00004196"/>
    </source>
</evidence>
<evidence type="ECO:0000256" key="3">
    <source>
        <dbReference type="ARBA" id="ARBA00023157"/>
    </source>
</evidence>
<organism evidence="8 9">
    <name type="scientific">Stieleria varia</name>
    <dbReference type="NCBI Taxonomy" id="2528005"/>
    <lineage>
        <taxon>Bacteria</taxon>
        <taxon>Pseudomonadati</taxon>
        <taxon>Planctomycetota</taxon>
        <taxon>Planctomycetia</taxon>
        <taxon>Pirellulales</taxon>
        <taxon>Pirellulaceae</taxon>
        <taxon>Stieleria</taxon>
    </lineage>
</organism>
<evidence type="ECO:0000256" key="2">
    <source>
        <dbReference type="ARBA" id="ARBA00022748"/>
    </source>
</evidence>
<dbReference type="SUPFAM" id="SSF48452">
    <property type="entry name" value="TPR-like"/>
    <property type="match status" value="1"/>
</dbReference>
<evidence type="ECO:0000313" key="8">
    <source>
        <dbReference type="EMBL" id="TWT93996.1"/>
    </source>
</evidence>
<keyword evidence="9" id="KW-1185">Reference proteome</keyword>
<reference evidence="8 9" key="1">
    <citation type="submission" date="2019-02" db="EMBL/GenBank/DDBJ databases">
        <title>Deep-cultivation of Planctomycetes and their phenomic and genomic characterization uncovers novel biology.</title>
        <authorList>
            <person name="Wiegand S."/>
            <person name="Jogler M."/>
            <person name="Boedeker C."/>
            <person name="Pinto D."/>
            <person name="Vollmers J."/>
            <person name="Rivas-Marin E."/>
            <person name="Kohn T."/>
            <person name="Peeters S.H."/>
            <person name="Heuer A."/>
            <person name="Rast P."/>
            <person name="Oberbeckmann S."/>
            <person name="Bunk B."/>
            <person name="Jeske O."/>
            <person name="Meyerdierks A."/>
            <person name="Storesund J.E."/>
            <person name="Kallscheuer N."/>
            <person name="Luecker S."/>
            <person name="Lage O.M."/>
            <person name="Pohl T."/>
            <person name="Merkel B.J."/>
            <person name="Hornburger P."/>
            <person name="Mueller R.-W."/>
            <person name="Bruemmer F."/>
            <person name="Labrenz M."/>
            <person name="Spormann A.M."/>
            <person name="Op Den Camp H."/>
            <person name="Overmann J."/>
            <person name="Amann R."/>
            <person name="Jetten M.S.M."/>
            <person name="Mascher T."/>
            <person name="Medema M.H."/>
            <person name="Devos D.P."/>
            <person name="Kaster A.-K."/>
            <person name="Ovreas L."/>
            <person name="Rohde M."/>
            <person name="Galperin M.Y."/>
            <person name="Jogler C."/>
        </authorList>
    </citation>
    <scope>NUCLEOTIDE SEQUENCE [LARGE SCALE GENOMIC DNA]</scope>
    <source>
        <strain evidence="8 9">Pla52n</strain>
    </source>
</reference>
<dbReference type="AlphaFoldDB" id="A0A5C6A3L4"/>
<keyword evidence="2" id="KW-0201">Cytochrome c-type biogenesis</keyword>
<dbReference type="Pfam" id="PF08534">
    <property type="entry name" value="Redoxin"/>
    <property type="match status" value="1"/>
</dbReference>
<evidence type="ECO:0000256" key="5">
    <source>
        <dbReference type="SAM" id="MobiDB-lite"/>
    </source>
</evidence>
<comment type="caution">
    <text evidence="8">The sequence shown here is derived from an EMBL/GenBank/DDBJ whole genome shotgun (WGS) entry which is preliminary data.</text>
</comment>
<dbReference type="GO" id="GO:0006950">
    <property type="term" value="P:response to stress"/>
    <property type="evidence" value="ECO:0007669"/>
    <property type="project" value="UniProtKB-ARBA"/>
</dbReference>
<dbReference type="CDD" id="cd02966">
    <property type="entry name" value="TlpA_like_family"/>
    <property type="match status" value="1"/>
</dbReference>
<gene>
    <name evidence="8" type="primary">resA_6</name>
    <name evidence="8" type="ORF">Pla52n_58250</name>
</gene>
<protein>
    <submittedName>
        <fullName evidence="8">Thiol-disulfide oxidoreductase ResA</fullName>
    </submittedName>
</protein>
<feature type="signal peptide" evidence="6">
    <location>
        <begin position="1"/>
        <end position="25"/>
    </location>
</feature>
<dbReference type="Proteomes" id="UP000320176">
    <property type="component" value="Unassembled WGS sequence"/>
</dbReference>
<feature type="compositionally biased region" description="Basic and acidic residues" evidence="5">
    <location>
        <begin position="47"/>
        <end position="59"/>
    </location>
</feature>
<comment type="subcellular location">
    <subcellularLocation>
        <location evidence="1">Cell envelope</location>
    </subcellularLocation>
</comment>
<keyword evidence="6" id="KW-0732">Signal</keyword>
<dbReference type="GO" id="GO:0016491">
    <property type="term" value="F:oxidoreductase activity"/>
    <property type="evidence" value="ECO:0007669"/>
    <property type="project" value="InterPro"/>
</dbReference>
<keyword evidence="4" id="KW-0676">Redox-active center</keyword>
<evidence type="ECO:0000313" key="9">
    <source>
        <dbReference type="Proteomes" id="UP000320176"/>
    </source>
</evidence>